<dbReference type="InterPro" id="IPR001100">
    <property type="entry name" value="Pyr_nuc-diS_OxRdtase"/>
</dbReference>
<evidence type="ECO:0000256" key="6">
    <source>
        <dbReference type="ARBA" id="ARBA00023002"/>
    </source>
</evidence>
<dbReference type="InterPro" id="IPR023753">
    <property type="entry name" value="FAD/NAD-binding_dom"/>
</dbReference>
<dbReference type="Gene3D" id="3.30.390.30">
    <property type="match status" value="1"/>
</dbReference>
<dbReference type="EMBL" id="JBHTLP010000008">
    <property type="protein sequence ID" value="MFD1142370.1"/>
    <property type="molecule type" value="Genomic_DNA"/>
</dbReference>
<sequence>MQSIKTDALIIGFGKAGKTLAAYLAKHQVQTVLVEQSDQMYGGTCINIGCIPTKSLVVQAERKVPYADAVRATDELTAFLRQQNFNALDTLTGSTVITGKASFVSAHDITVRTQSSEEIQIQADRIFINTGTVPFLPTIPGLEGSSRIYTSTSLLKESRLPKKLVVIGGGFIGLEYASMYAQYGSQVTVLDTSPRFLPREDDDLAAEIGNVLQQKGITIYNGVRLKEIQPGDALDTVAVSLADGREAALEADAILVATGRQAYTDGLNVAAAGVQTDGHGFIPVNNYLQTNVPHIWALGDINGGPQFTYISLDDFRIIREQLFGSAGRAVTDRKNVPFSVFITPPYAHIGLREKEAAAQGLPVRIHKIPAKVVPRTRILNQTEGLLKAIVHAETDQILGFSLFCAEAHELINLIRLAMNNGVTFSRLTDEIYTHPSMTEAFNYFA</sequence>
<dbReference type="PRINTS" id="PR00411">
    <property type="entry name" value="PNDRDTASEI"/>
</dbReference>
<dbReference type="InterPro" id="IPR012999">
    <property type="entry name" value="Pyr_OxRdtase_I_AS"/>
</dbReference>
<evidence type="ECO:0000256" key="3">
    <source>
        <dbReference type="ARBA" id="ARBA00022630"/>
    </source>
</evidence>
<protein>
    <submittedName>
        <fullName evidence="12">FAD-dependent oxidoreductase</fullName>
    </submittedName>
</protein>
<evidence type="ECO:0000313" key="12">
    <source>
        <dbReference type="EMBL" id="MFD1142370.1"/>
    </source>
</evidence>
<accession>A0ABW3QMR6</accession>
<dbReference type="Pfam" id="PF07992">
    <property type="entry name" value="Pyr_redox_2"/>
    <property type="match status" value="1"/>
</dbReference>
<reference evidence="13" key="1">
    <citation type="journal article" date="2019" name="Int. J. Syst. Evol. Microbiol.">
        <title>The Global Catalogue of Microorganisms (GCM) 10K type strain sequencing project: providing services to taxonomists for standard genome sequencing and annotation.</title>
        <authorList>
            <consortium name="The Broad Institute Genomics Platform"/>
            <consortium name="The Broad Institute Genome Sequencing Center for Infectious Disease"/>
            <person name="Wu L."/>
            <person name="Ma J."/>
        </authorList>
    </citation>
    <scope>NUCLEOTIDE SEQUENCE [LARGE SCALE GENOMIC DNA]</scope>
    <source>
        <strain evidence="13">CCUG 55608</strain>
    </source>
</reference>
<feature type="domain" description="FAD/NAD(P)-binding" evidence="11">
    <location>
        <begin position="7"/>
        <end position="309"/>
    </location>
</feature>
<evidence type="ECO:0000256" key="4">
    <source>
        <dbReference type="ARBA" id="ARBA00022827"/>
    </source>
</evidence>
<name>A0ABW3QMR6_9BACT</name>
<comment type="cofactor">
    <cofactor evidence="1">
        <name>FAD</name>
        <dbReference type="ChEBI" id="CHEBI:57692"/>
    </cofactor>
</comment>
<evidence type="ECO:0000256" key="9">
    <source>
        <dbReference type="RuleBase" id="RU003691"/>
    </source>
</evidence>
<keyword evidence="8 9" id="KW-0676">Redox-active center</keyword>
<dbReference type="InterPro" id="IPR016156">
    <property type="entry name" value="FAD/NAD-linked_Rdtase_dimer_sf"/>
</dbReference>
<gene>
    <name evidence="12" type="ORF">ACFQ4C_14690</name>
</gene>
<dbReference type="PROSITE" id="PS00076">
    <property type="entry name" value="PYRIDINE_REDOX_1"/>
    <property type="match status" value="1"/>
</dbReference>
<keyword evidence="6 9" id="KW-0560">Oxidoreductase</keyword>
<evidence type="ECO:0000256" key="5">
    <source>
        <dbReference type="ARBA" id="ARBA00022857"/>
    </source>
</evidence>
<dbReference type="PRINTS" id="PR00368">
    <property type="entry name" value="FADPNR"/>
</dbReference>
<feature type="domain" description="Pyridine nucleotide-disulphide oxidoreductase dimerisation" evidence="10">
    <location>
        <begin position="336"/>
        <end position="442"/>
    </location>
</feature>
<dbReference type="Pfam" id="PF02852">
    <property type="entry name" value="Pyr_redox_dim"/>
    <property type="match status" value="1"/>
</dbReference>
<dbReference type="PANTHER" id="PTHR43014:SF4">
    <property type="entry name" value="PYRIDINE NUCLEOTIDE-DISULFIDE OXIDOREDUCTASE RCLA-RELATED"/>
    <property type="match status" value="1"/>
</dbReference>
<organism evidence="12 13">
    <name type="scientific">Larkinella insperata</name>
    <dbReference type="NCBI Taxonomy" id="332158"/>
    <lineage>
        <taxon>Bacteria</taxon>
        <taxon>Pseudomonadati</taxon>
        <taxon>Bacteroidota</taxon>
        <taxon>Cytophagia</taxon>
        <taxon>Cytophagales</taxon>
        <taxon>Spirosomataceae</taxon>
        <taxon>Larkinella</taxon>
    </lineage>
</organism>
<dbReference type="InterPro" id="IPR004099">
    <property type="entry name" value="Pyr_nucl-diS_OxRdtase_dimer"/>
</dbReference>
<dbReference type="RefSeq" id="WP_265992864.1">
    <property type="nucleotide sequence ID" value="NZ_CP110973.1"/>
</dbReference>
<dbReference type="Proteomes" id="UP001597116">
    <property type="component" value="Unassembled WGS sequence"/>
</dbReference>
<dbReference type="SUPFAM" id="SSF55424">
    <property type="entry name" value="FAD/NAD-linked reductases, dimerisation (C-terminal) domain"/>
    <property type="match status" value="1"/>
</dbReference>
<evidence type="ECO:0000256" key="1">
    <source>
        <dbReference type="ARBA" id="ARBA00001974"/>
    </source>
</evidence>
<keyword evidence="3 9" id="KW-0285">Flavoprotein</keyword>
<keyword evidence="13" id="KW-1185">Reference proteome</keyword>
<evidence type="ECO:0000259" key="11">
    <source>
        <dbReference type="Pfam" id="PF07992"/>
    </source>
</evidence>
<evidence type="ECO:0000256" key="7">
    <source>
        <dbReference type="ARBA" id="ARBA00023157"/>
    </source>
</evidence>
<dbReference type="PANTHER" id="PTHR43014">
    <property type="entry name" value="MERCURIC REDUCTASE"/>
    <property type="match status" value="1"/>
</dbReference>
<comment type="caution">
    <text evidence="12">The sequence shown here is derived from an EMBL/GenBank/DDBJ whole genome shotgun (WGS) entry which is preliminary data.</text>
</comment>
<dbReference type="Gene3D" id="3.50.50.60">
    <property type="entry name" value="FAD/NAD(P)-binding domain"/>
    <property type="match status" value="2"/>
</dbReference>
<evidence type="ECO:0000256" key="2">
    <source>
        <dbReference type="ARBA" id="ARBA00007532"/>
    </source>
</evidence>
<evidence type="ECO:0000259" key="10">
    <source>
        <dbReference type="Pfam" id="PF02852"/>
    </source>
</evidence>
<keyword evidence="5" id="KW-0521">NADP</keyword>
<proteinExistence type="inferred from homology"/>
<dbReference type="InterPro" id="IPR036188">
    <property type="entry name" value="FAD/NAD-bd_sf"/>
</dbReference>
<dbReference type="PIRSF" id="PIRSF000350">
    <property type="entry name" value="Mercury_reductase_MerA"/>
    <property type="match status" value="1"/>
</dbReference>
<evidence type="ECO:0000313" key="13">
    <source>
        <dbReference type="Proteomes" id="UP001597116"/>
    </source>
</evidence>
<keyword evidence="7" id="KW-1015">Disulfide bond</keyword>
<dbReference type="SUPFAM" id="SSF51905">
    <property type="entry name" value="FAD/NAD(P)-binding domain"/>
    <property type="match status" value="1"/>
</dbReference>
<comment type="similarity">
    <text evidence="2 9">Belongs to the class-I pyridine nucleotide-disulfide oxidoreductase family.</text>
</comment>
<keyword evidence="4 9" id="KW-0274">FAD</keyword>
<evidence type="ECO:0000256" key="8">
    <source>
        <dbReference type="ARBA" id="ARBA00023284"/>
    </source>
</evidence>